<name>A0ABD6Y6G9_LIMRT</name>
<dbReference type="Proteomes" id="UP000245735">
    <property type="component" value="Unassembled WGS sequence"/>
</dbReference>
<sequence length="226" mass="25988">MVQFKSLINEESNKKIIATIQSPTGPINIFEPTASDVAAIMNMHELVDYFNRENDSKDKEDTEIPITGIRVVRELYPLLTDITDFDDLSDEEIQKVIDNPTEALMTVNAYVNRVIYRTYTLMILTYMSNLQLQHMENLVADVNEKTLDMIVESASKTDEGREALENLKKSTDALQEQQREINEKDVLEDEKLAKENSEASSNKVIQMSYKERLENQIKGKFEDVDQ</sequence>
<organism evidence="2 3">
    <name type="scientific">Limosilactobacillus reuteri</name>
    <name type="common">Lactobacillus reuteri</name>
    <dbReference type="NCBI Taxonomy" id="1598"/>
    <lineage>
        <taxon>Bacteria</taxon>
        <taxon>Bacillati</taxon>
        <taxon>Bacillota</taxon>
        <taxon>Bacilli</taxon>
        <taxon>Lactobacillales</taxon>
        <taxon>Lactobacillaceae</taxon>
        <taxon>Limosilactobacillus</taxon>
    </lineage>
</organism>
<comment type="caution">
    <text evidence="2">The sequence shown here is derived from an EMBL/GenBank/DDBJ whole genome shotgun (WGS) entry which is preliminary data.</text>
</comment>
<evidence type="ECO:0000313" key="2">
    <source>
        <dbReference type="EMBL" id="PWT37484.1"/>
    </source>
</evidence>
<dbReference type="RefSeq" id="WP_109975827.1">
    <property type="nucleotide sequence ID" value="NZ_QGHV01000024.1"/>
</dbReference>
<reference evidence="3" key="1">
    <citation type="journal article" date="2018" name="Front. Microbiol.">
        <title>Comparative Genomics of the Herbivore Gut Symbiont Lactobacillus reuteri Reveals Genetic Diversity and Lifestyle Adaptation.</title>
        <authorList>
            <person name="Zhao J."/>
        </authorList>
    </citation>
    <scope>NUCLEOTIDE SEQUENCE [LARGE SCALE GENOMIC DNA]</scope>
    <source>
        <strain evidence="3">LR9</strain>
    </source>
</reference>
<feature type="region of interest" description="Disordered" evidence="1">
    <location>
        <begin position="172"/>
        <end position="203"/>
    </location>
</feature>
<feature type="compositionally biased region" description="Basic and acidic residues" evidence="1">
    <location>
        <begin position="172"/>
        <end position="197"/>
    </location>
</feature>
<evidence type="ECO:0000313" key="3">
    <source>
        <dbReference type="Proteomes" id="UP000245735"/>
    </source>
</evidence>
<proteinExistence type="predicted"/>
<dbReference type="AlphaFoldDB" id="A0ABD6Y6G9"/>
<dbReference type="EMBL" id="QGHV01000024">
    <property type="protein sequence ID" value="PWT37484.1"/>
    <property type="molecule type" value="Genomic_DNA"/>
</dbReference>
<evidence type="ECO:0000256" key="1">
    <source>
        <dbReference type="SAM" id="MobiDB-lite"/>
    </source>
</evidence>
<gene>
    <name evidence="2" type="ORF">DKZ35_05105</name>
</gene>
<accession>A0ABD6Y6G9</accession>
<protein>
    <submittedName>
        <fullName evidence="2">Uncharacterized protein</fullName>
    </submittedName>
</protein>